<dbReference type="AlphaFoldDB" id="A0A7E6FUQ7"/>
<feature type="domain" description="C2" evidence="3">
    <location>
        <begin position="66"/>
        <end position="186"/>
    </location>
</feature>
<dbReference type="InterPro" id="IPR000008">
    <property type="entry name" value="C2_dom"/>
</dbReference>
<gene>
    <name evidence="5" type="primary">LOC115225739</name>
</gene>
<dbReference type="GO" id="GO:0006906">
    <property type="term" value="P:vesicle fusion"/>
    <property type="evidence" value="ECO:0007669"/>
    <property type="project" value="TreeGrafter"/>
</dbReference>
<name>A0A7E6FUQ7_9MOLL</name>
<dbReference type="Proteomes" id="UP000515154">
    <property type="component" value="Linkage group LG28"/>
</dbReference>
<feature type="domain" description="C2" evidence="3">
    <location>
        <begin position="197"/>
        <end position="330"/>
    </location>
</feature>
<dbReference type="PANTHER" id="PTHR10024:SF344">
    <property type="entry name" value="SYNAPTOTAGMIN-7"/>
    <property type="match status" value="1"/>
</dbReference>
<dbReference type="GO" id="GO:0030424">
    <property type="term" value="C:axon"/>
    <property type="evidence" value="ECO:0007669"/>
    <property type="project" value="TreeGrafter"/>
</dbReference>
<organism evidence="4 5">
    <name type="scientific">Octopus sinensis</name>
    <name type="common">East Asian common octopus</name>
    <dbReference type="NCBI Taxonomy" id="2607531"/>
    <lineage>
        <taxon>Eukaryota</taxon>
        <taxon>Metazoa</taxon>
        <taxon>Spiralia</taxon>
        <taxon>Lophotrochozoa</taxon>
        <taxon>Mollusca</taxon>
        <taxon>Cephalopoda</taxon>
        <taxon>Coleoidea</taxon>
        <taxon>Octopodiformes</taxon>
        <taxon>Octopoda</taxon>
        <taxon>Incirrata</taxon>
        <taxon>Octopodidae</taxon>
        <taxon>Octopus</taxon>
    </lineage>
</organism>
<evidence type="ECO:0000313" key="4">
    <source>
        <dbReference type="Proteomes" id="UP000515154"/>
    </source>
</evidence>
<dbReference type="KEGG" id="osn:115225739"/>
<dbReference type="GO" id="GO:0030276">
    <property type="term" value="F:clathrin binding"/>
    <property type="evidence" value="ECO:0007669"/>
    <property type="project" value="TreeGrafter"/>
</dbReference>
<dbReference type="Pfam" id="PF00168">
    <property type="entry name" value="C2"/>
    <property type="match status" value="2"/>
</dbReference>
<dbReference type="PANTHER" id="PTHR10024">
    <property type="entry name" value="SYNAPTOTAGMIN"/>
    <property type="match status" value="1"/>
</dbReference>
<reference evidence="5" key="1">
    <citation type="submission" date="2025-08" db="UniProtKB">
        <authorList>
            <consortium name="RefSeq"/>
        </authorList>
    </citation>
    <scope>IDENTIFICATION</scope>
</reference>
<dbReference type="FunFam" id="2.60.40.150:FF:000028">
    <property type="entry name" value="Synaptotagmin 7"/>
    <property type="match status" value="1"/>
</dbReference>
<dbReference type="PRINTS" id="PR00399">
    <property type="entry name" value="SYNAPTOTAGMN"/>
</dbReference>
<dbReference type="GO" id="GO:0000149">
    <property type="term" value="F:SNARE binding"/>
    <property type="evidence" value="ECO:0007669"/>
    <property type="project" value="TreeGrafter"/>
</dbReference>
<dbReference type="GO" id="GO:0098793">
    <property type="term" value="C:presynapse"/>
    <property type="evidence" value="ECO:0007669"/>
    <property type="project" value="GOC"/>
</dbReference>
<dbReference type="InterPro" id="IPR001565">
    <property type="entry name" value="Synaptotagmin"/>
</dbReference>
<dbReference type="GO" id="GO:0005509">
    <property type="term" value="F:calcium ion binding"/>
    <property type="evidence" value="ECO:0007669"/>
    <property type="project" value="TreeGrafter"/>
</dbReference>
<feature type="region of interest" description="Disordered" evidence="2">
    <location>
        <begin position="16"/>
        <end position="35"/>
    </location>
</feature>
<dbReference type="PROSITE" id="PS50004">
    <property type="entry name" value="C2"/>
    <property type="match status" value="2"/>
</dbReference>
<sequence length="334" mass="39051">MHHWQRALLLLDLQKNEGLPPTRPPAQNQTEEDGSMWKGVRSLATKLIDATNDEEPLPEVEGLDYKLGKIQYAIGYDFRTLTLTVTIFRACQLPAKDFTGTSDPYVKVLLLPDKKHKLLTKVRKRNLNPHWNERFVFEDWPHHKLLEKTLYFQVIDYDRFSRDDPIGEITIPLNEVDLTQKKSTWRFLEPCKESRGKLGELLLSLCYQPAVGRLIIEVKKAKDLKAKDITGTSDPYVKMWLMHGNTRVEKRKTTIKRRTLNPIFEETFIFDISWEKIRESQIHVIVMDFDKLGRNELIGKLVLGSRSGPTEMKHWNDMVSKPRQPVLQWHLLKD</sequence>
<dbReference type="Gene3D" id="2.60.40.150">
    <property type="entry name" value="C2 domain"/>
    <property type="match status" value="2"/>
</dbReference>
<dbReference type="GO" id="GO:0005886">
    <property type="term" value="C:plasma membrane"/>
    <property type="evidence" value="ECO:0007669"/>
    <property type="project" value="TreeGrafter"/>
</dbReference>
<evidence type="ECO:0000313" key="5">
    <source>
        <dbReference type="RefSeq" id="XP_036370587.1"/>
    </source>
</evidence>
<dbReference type="SMART" id="SM00239">
    <property type="entry name" value="C2"/>
    <property type="match status" value="2"/>
</dbReference>
<accession>A0A7E6FUQ7</accession>
<evidence type="ECO:0000256" key="1">
    <source>
        <dbReference type="ARBA" id="ARBA00022737"/>
    </source>
</evidence>
<dbReference type="SUPFAM" id="SSF49562">
    <property type="entry name" value="C2 domain (Calcium/lipid-binding domain, CaLB)"/>
    <property type="match status" value="2"/>
</dbReference>
<proteinExistence type="predicted"/>
<dbReference type="RefSeq" id="XP_036370587.1">
    <property type="nucleotide sequence ID" value="XM_036514694.1"/>
</dbReference>
<dbReference type="InterPro" id="IPR035892">
    <property type="entry name" value="C2_domain_sf"/>
</dbReference>
<protein>
    <submittedName>
        <fullName evidence="5">Synaptotagmin-7 isoform X1</fullName>
    </submittedName>
</protein>
<dbReference type="GO" id="GO:0048791">
    <property type="term" value="P:calcium ion-regulated exocytosis of neurotransmitter"/>
    <property type="evidence" value="ECO:0007669"/>
    <property type="project" value="TreeGrafter"/>
</dbReference>
<dbReference type="PRINTS" id="PR00360">
    <property type="entry name" value="C2DOMAIN"/>
</dbReference>
<keyword evidence="4" id="KW-1185">Reference proteome</keyword>
<evidence type="ECO:0000256" key="2">
    <source>
        <dbReference type="SAM" id="MobiDB-lite"/>
    </source>
</evidence>
<dbReference type="GO" id="GO:0070382">
    <property type="term" value="C:exocytic vesicle"/>
    <property type="evidence" value="ECO:0007669"/>
    <property type="project" value="TreeGrafter"/>
</dbReference>
<dbReference type="GO" id="GO:0005544">
    <property type="term" value="F:calcium-dependent phospholipid binding"/>
    <property type="evidence" value="ECO:0007669"/>
    <property type="project" value="TreeGrafter"/>
</dbReference>
<dbReference type="GO" id="GO:0001786">
    <property type="term" value="F:phosphatidylserine binding"/>
    <property type="evidence" value="ECO:0007669"/>
    <property type="project" value="TreeGrafter"/>
</dbReference>
<keyword evidence="1" id="KW-0677">Repeat</keyword>
<evidence type="ECO:0000259" key="3">
    <source>
        <dbReference type="PROSITE" id="PS50004"/>
    </source>
</evidence>